<evidence type="ECO:0000313" key="2">
    <source>
        <dbReference type="Proteomes" id="UP001234297"/>
    </source>
</evidence>
<reference evidence="1 2" key="1">
    <citation type="journal article" date="2022" name="Hortic Res">
        <title>A haplotype resolved chromosomal level avocado genome allows analysis of novel avocado genes.</title>
        <authorList>
            <person name="Nath O."/>
            <person name="Fletcher S.J."/>
            <person name="Hayward A."/>
            <person name="Shaw L.M."/>
            <person name="Masouleh A.K."/>
            <person name="Furtado A."/>
            <person name="Henry R.J."/>
            <person name="Mitter N."/>
        </authorList>
    </citation>
    <scope>NUCLEOTIDE SEQUENCE [LARGE SCALE GENOMIC DNA]</scope>
    <source>
        <strain evidence="2">cv. Hass</strain>
    </source>
</reference>
<keyword evidence="2" id="KW-1185">Reference proteome</keyword>
<name>A0ACC2M000_PERAE</name>
<gene>
    <name evidence="1" type="ORF">MRB53_015718</name>
</gene>
<protein>
    <submittedName>
        <fullName evidence="1">Uncharacterized protein</fullName>
    </submittedName>
</protein>
<dbReference type="Proteomes" id="UP001234297">
    <property type="component" value="Chromosome 5"/>
</dbReference>
<sequence>MASSVSAIRPLVSVQSLKGDMATDGHKIVPLPDVMKTAICPDIVNFIHSNISKNRFSINQKRFVVAFALATSAVPSCPCPRPPHRISP</sequence>
<proteinExistence type="predicted"/>
<comment type="caution">
    <text evidence="1">The sequence shown here is derived from an EMBL/GenBank/DDBJ whole genome shotgun (WGS) entry which is preliminary data.</text>
</comment>
<accession>A0ACC2M000</accession>
<organism evidence="1 2">
    <name type="scientific">Persea americana</name>
    <name type="common">Avocado</name>
    <dbReference type="NCBI Taxonomy" id="3435"/>
    <lineage>
        <taxon>Eukaryota</taxon>
        <taxon>Viridiplantae</taxon>
        <taxon>Streptophyta</taxon>
        <taxon>Embryophyta</taxon>
        <taxon>Tracheophyta</taxon>
        <taxon>Spermatophyta</taxon>
        <taxon>Magnoliopsida</taxon>
        <taxon>Magnoliidae</taxon>
        <taxon>Laurales</taxon>
        <taxon>Lauraceae</taxon>
        <taxon>Persea</taxon>
    </lineage>
</organism>
<evidence type="ECO:0000313" key="1">
    <source>
        <dbReference type="EMBL" id="KAJ8639024.1"/>
    </source>
</evidence>
<dbReference type="EMBL" id="CM056813">
    <property type="protein sequence ID" value="KAJ8639024.1"/>
    <property type="molecule type" value="Genomic_DNA"/>
</dbReference>